<dbReference type="SUPFAM" id="SSF82708">
    <property type="entry name" value="R3H domain"/>
    <property type="match status" value="1"/>
</dbReference>
<sequence>MATPDVFLQGEHDIFSSFDYAKGDAKSRGFAIEKKIEYLESLNEKVSNRRARRWINDRILLELVPRLSGDEIRGLFAPPPWGDEVPPSPFSMTNVGEWDKFRNIDMDKEAGAIEALKDAFRRSFLPELVHGYEESIRAFVSEAASKEPLVLYVQDPFHRLLLHGVCEFYNLVSITESETKGTKVRVSKYGYSAKLPKTRTGTVVHRIKKPEPPEEEEEALCAKMAKKLVKYSVVDAFTETAFRGNPAAVCWLEDVQRDDEWLQLVATEFNLSQTCFVIPIVDEGSENPRFRLRWFTPVTEVKLCGHATLAASHCLFQSGLMKSNTIEFSTLSGTLTAQRVPDCKIKTNSSDSENGEAQSSFYIELNFPVVPVSDFNGLKFSEVSELLNGVSIVDVKKTESDDIFVVLPSAKEVVEFEPQIDKYRTSPGRGVLITGLAPEGSEFDFYSRFFCPKYGIDEDPVCGSAHCALAAYWHEKLGKCDFVAYQASPRSGILHLHLDKTNQRVLLRGKATTIMEGSLLI</sequence>
<protein>
    <recommendedName>
        <fullName evidence="3">R3H domain-containing protein</fullName>
    </recommendedName>
</protein>
<feature type="domain" description="R3H" evidence="3">
    <location>
        <begin position="126"/>
        <end position="190"/>
    </location>
</feature>
<dbReference type="Gene3D" id="3.10.310.10">
    <property type="entry name" value="Diaminopimelate Epimerase, Chain A, domain 1"/>
    <property type="match status" value="2"/>
</dbReference>
<accession>A0AA38SWG8</accession>
<reference evidence="4" key="1">
    <citation type="submission" date="2023-03" db="EMBL/GenBank/DDBJ databases">
        <title>Chromosome-scale reference genome and RAD-based genetic map of yellow starthistle (Centaurea solstitialis) reveal putative structural variation and QTLs associated with invader traits.</title>
        <authorList>
            <person name="Reatini B."/>
            <person name="Cang F.A."/>
            <person name="Jiang Q."/>
            <person name="Mckibben M.T.W."/>
            <person name="Barker M.S."/>
            <person name="Rieseberg L.H."/>
            <person name="Dlugosch K.M."/>
        </authorList>
    </citation>
    <scope>NUCLEOTIDE SEQUENCE</scope>
    <source>
        <strain evidence="4">CAN-66</strain>
        <tissue evidence="4">Leaf</tissue>
    </source>
</reference>
<dbReference type="GO" id="GO:0005737">
    <property type="term" value="C:cytoplasm"/>
    <property type="evidence" value="ECO:0007669"/>
    <property type="project" value="TreeGrafter"/>
</dbReference>
<dbReference type="PROSITE" id="PS51061">
    <property type="entry name" value="R3H"/>
    <property type="match status" value="1"/>
</dbReference>
<evidence type="ECO:0000256" key="2">
    <source>
        <dbReference type="ARBA" id="ARBA00023235"/>
    </source>
</evidence>
<dbReference type="InterPro" id="IPR003719">
    <property type="entry name" value="Phenazine_PhzF-like"/>
</dbReference>
<dbReference type="AlphaFoldDB" id="A0AA38SWG8"/>
<dbReference type="Gene3D" id="3.30.1370.50">
    <property type="entry name" value="R3H-like domain"/>
    <property type="match status" value="1"/>
</dbReference>
<evidence type="ECO:0000313" key="5">
    <source>
        <dbReference type="Proteomes" id="UP001172457"/>
    </source>
</evidence>
<dbReference type="GO" id="GO:0003676">
    <property type="term" value="F:nucleic acid binding"/>
    <property type="evidence" value="ECO:0007669"/>
    <property type="project" value="UniProtKB-UniRule"/>
</dbReference>
<dbReference type="Pfam" id="PF02567">
    <property type="entry name" value="PhzC-PhzF"/>
    <property type="match status" value="1"/>
</dbReference>
<evidence type="ECO:0000259" key="3">
    <source>
        <dbReference type="PROSITE" id="PS51061"/>
    </source>
</evidence>
<organism evidence="4 5">
    <name type="scientific">Centaurea solstitialis</name>
    <name type="common">yellow star-thistle</name>
    <dbReference type="NCBI Taxonomy" id="347529"/>
    <lineage>
        <taxon>Eukaryota</taxon>
        <taxon>Viridiplantae</taxon>
        <taxon>Streptophyta</taxon>
        <taxon>Embryophyta</taxon>
        <taxon>Tracheophyta</taxon>
        <taxon>Spermatophyta</taxon>
        <taxon>Magnoliopsida</taxon>
        <taxon>eudicotyledons</taxon>
        <taxon>Gunneridae</taxon>
        <taxon>Pentapetalae</taxon>
        <taxon>asterids</taxon>
        <taxon>campanulids</taxon>
        <taxon>Asterales</taxon>
        <taxon>Asteraceae</taxon>
        <taxon>Carduoideae</taxon>
        <taxon>Cardueae</taxon>
        <taxon>Centaureinae</taxon>
        <taxon>Centaurea</taxon>
    </lineage>
</organism>
<evidence type="ECO:0000313" key="4">
    <source>
        <dbReference type="EMBL" id="KAJ9543211.1"/>
    </source>
</evidence>
<keyword evidence="2" id="KW-0413">Isomerase</keyword>
<dbReference type="InterPro" id="IPR025952">
    <property type="entry name" value="R3H-assoc_dom"/>
</dbReference>
<comment type="caution">
    <text evidence="4">The sequence shown here is derived from an EMBL/GenBank/DDBJ whole genome shotgun (WGS) entry which is preliminary data.</text>
</comment>
<keyword evidence="5" id="KW-1185">Reference proteome</keyword>
<dbReference type="InterPro" id="IPR001374">
    <property type="entry name" value="R3H_dom"/>
</dbReference>
<evidence type="ECO:0000256" key="1">
    <source>
        <dbReference type="ARBA" id="ARBA00008270"/>
    </source>
</evidence>
<name>A0AA38SWG8_9ASTR</name>
<dbReference type="PANTHER" id="PTHR13774">
    <property type="entry name" value="PHENAZINE BIOSYNTHESIS PROTEIN"/>
    <property type="match status" value="1"/>
</dbReference>
<dbReference type="NCBIfam" id="TIGR00654">
    <property type="entry name" value="PhzF_family"/>
    <property type="match status" value="1"/>
</dbReference>
<dbReference type="InterPro" id="IPR036867">
    <property type="entry name" value="R3H_dom_sf"/>
</dbReference>
<dbReference type="Proteomes" id="UP001172457">
    <property type="component" value="Chromosome 6"/>
</dbReference>
<proteinExistence type="inferred from homology"/>
<dbReference type="GO" id="GO:0016853">
    <property type="term" value="F:isomerase activity"/>
    <property type="evidence" value="ECO:0007669"/>
    <property type="project" value="UniProtKB-KW"/>
</dbReference>
<dbReference type="SUPFAM" id="SSF54506">
    <property type="entry name" value="Diaminopimelate epimerase-like"/>
    <property type="match status" value="1"/>
</dbReference>
<comment type="similarity">
    <text evidence="1">Belongs to the PhzF family.</text>
</comment>
<dbReference type="PANTHER" id="PTHR13774:SF17">
    <property type="entry name" value="PHENAZINE BIOSYNTHESIS-LIKE DOMAIN-CONTAINING PROTEIN"/>
    <property type="match status" value="1"/>
</dbReference>
<dbReference type="EMBL" id="JARYMX010000006">
    <property type="protein sequence ID" value="KAJ9543211.1"/>
    <property type="molecule type" value="Genomic_DNA"/>
</dbReference>
<dbReference type="Pfam" id="PF13902">
    <property type="entry name" value="R3H-assoc"/>
    <property type="match status" value="1"/>
</dbReference>
<gene>
    <name evidence="4" type="ORF">OSB04_022918</name>
</gene>